<keyword evidence="1" id="KW-0813">Transport</keyword>
<evidence type="ECO:0000259" key="2">
    <source>
        <dbReference type="Pfam" id="PF07715"/>
    </source>
</evidence>
<sequence length="1053" mass="117793">MCLATMEGVFAQEQTKTIAGTVTDSLGVGLPGISISAQDNPRIGTRTDVNGKYVLDVRAGTILRFSNVGFVDRLVTVQADQDIVNVMLEESNTGIDEVVVTALGQRQRREAIVGSVSTVQPGNLKIPASNLTNALAGQVAGVIGYQRSGQPGQDNSNFFIRGVTTFGYKKDPLILIDNVEMGASDLARLQVDDIESFSILKDASATALYGARGGNGVILISTKSGKEGTARIGVRLEQSSSRSAFMPKVADPITYMRLYNQASIGREPLNGEPFSENKIYETQATLDGAPGSNPYVYPAVDWLGLLFKDATSTQRANLNVSGGGGVARYYVAASYNLDNGIMRQDSRNVGQTNVKFQNYQLRANVNIDLSKNTELVVRLSGNFNDYHGPRAADGGFSTDLYNVAIHTSPVLFPAYYEPDEANKDVQHILFGNVGGTGNNSILYNNPYAQLLMGHKNSVESRLSAQLELNQKLNFLTQGLNFRSIFNTNRYAYFDSQRQYSPYYYNVGSYDKPSDTYVLNWLNSYPTGNNVAREYLDYNPGRSDQNSFFYFQASLDYNRSFDKNNISATLIGTAQENRYSNANSLFNSLPYRNMGLAGRLTYNYDNRYFIETNFGYNGSERFSRNNRFGFFPTIGASWVISNEDFWSPIAEVVNKMKLRASYGLVGNDAISDRRFFYLSDVNLNGGGNYASFGTNNYTRNGVFINNYENLDVTWETSRQANFGVEFSLFNRLDVIAEYYNNFKYNILMNRASVPSTLGLESGISANLGEVRSQGVDLSLDYRHNFGNGFSAAVRSNFTFANNKYVKYEEPEWPFSYQRLTGQGLGRRVGYIAERLFVDDEEARNSPQQIFSTNGYAPRGGDIKYRDLNGDGRIDGDDRTSIGFSQDPEIVYGFGLSTSYKNFDLSGFFQGQARASFFMDPERVSPFVPSPDPYIGGHTQLLEAFANDHWSEENQNLYATYPRMSVTHAQLENNRQISTWWMRDGRFIRLKSLEFGYTLNPNFSRRLYLSNARIYLNGLNLFTWAPFKIWDPELGGQGFNYPIQKVFNVGVNVTF</sequence>
<dbReference type="Proteomes" id="UP000602759">
    <property type="component" value="Unassembled WGS sequence"/>
</dbReference>
<proteinExistence type="inferred from homology"/>
<keyword evidence="1" id="KW-1134">Transmembrane beta strand</keyword>
<dbReference type="Gene3D" id="2.170.130.10">
    <property type="entry name" value="TonB-dependent receptor, plug domain"/>
    <property type="match status" value="1"/>
</dbReference>
<protein>
    <submittedName>
        <fullName evidence="3">TonB-dependent receptor</fullName>
    </submittedName>
</protein>
<gene>
    <name evidence="3" type="ORF">H8B06_03985</name>
</gene>
<accession>A0ABR7YL37</accession>
<evidence type="ECO:0000313" key="3">
    <source>
        <dbReference type="EMBL" id="MBD1431974.1"/>
    </source>
</evidence>
<dbReference type="Pfam" id="PF07715">
    <property type="entry name" value="Plug"/>
    <property type="match status" value="1"/>
</dbReference>
<keyword evidence="3" id="KW-0675">Receptor</keyword>
<dbReference type="Gene3D" id="2.60.40.1120">
    <property type="entry name" value="Carboxypeptidase-like, regulatory domain"/>
    <property type="match status" value="1"/>
</dbReference>
<dbReference type="InterPro" id="IPR023997">
    <property type="entry name" value="TonB-dep_OMP_SusC/RagA_CS"/>
</dbReference>
<dbReference type="InterPro" id="IPR012910">
    <property type="entry name" value="Plug_dom"/>
</dbReference>
<dbReference type="NCBIfam" id="TIGR04057">
    <property type="entry name" value="SusC_RagA_signa"/>
    <property type="match status" value="1"/>
</dbReference>
<reference evidence="3 4" key="1">
    <citation type="submission" date="2020-08" db="EMBL/GenBank/DDBJ databases">
        <title>Sphingobacterium sp. DN00404 isolated from aquaculture water.</title>
        <authorList>
            <person name="Zhang M."/>
        </authorList>
    </citation>
    <scope>NUCLEOTIDE SEQUENCE [LARGE SCALE GENOMIC DNA]</scope>
    <source>
        <strain evidence="3 4">DN00404</strain>
    </source>
</reference>
<dbReference type="SUPFAM" id="SSF56935">
    <property type="entry name" value="Porins"/>
    <property type="match status" value="1"/>
</dbReference>
<dbReference type="NCBIfam" id="TIGR04056">
    <property type="entry name" value="OMP_RagA_SusC"/>
    <property type="match status" value="1"/>
</dbReference>
<feature type="domain" description="TonB-dependent receptor plug" evidence="2">
    <location>
        <begin position="113"/>
        <end position="217"/>
    </location>
</feature>
<keyword evidence="4" id="KW-1185">Reference proteome</keyword>
<dbReference type="InterPro" id="IPR023996">
    <property type="entry name" value="TonB-dep_OMP_SusC/RagA"/>
</dbReference>
<dbReference type="PROSITE" id="PS52016">
    <property type="entry name" value="TONB_DEPENDENT_REC_3"/>
    <property type="match status" value="1"/>
</dbReference>
<dbReference type="RefSeq" id="WP_190993000.1">
    <property type="nucleotide sequence ID" value="NZ_JACOIK010000002.1"/>
</dbReference>
<dbReference type="SUPFAM" id="SSF49464">
    <property type="entry name" value="Carboxypeptidase regulatory domain-like"/>
    <property type="match status" value="1"/>
</dbReference>
<dbReference type="EMBL" id="JACOIK010000002">
    <property type="protein sequence ID" value="MBD1431974.1"/>
    <property type="molecule type" value="Genomic_DNA"/>
</dbReference>
<keyword evidence="1" id="KW-0472">Membrane</keyword>
<comment type="subcellular location">
    <subcellularLocation>
        <location evidence="1">Cell outer membrane</location>
        <topology evidence="1">Multi-pass membrane protein</topology>
    </subcellularLocation>
</comment>
<dbReference type="InterPro" id="IPR037066">
    <property type="entry name" value="Plug_dom_sf"/>
</dbReference>
<evidence type="ECO:0000313" key="4">
    <source>
        <dbReference type="Proteomes" id="UP000602759"/>
    </source>
</evidence>
<keyword evidence="1" id="KW-0998">Cell outer membrane</keyword>
<evidence type="ECO:0000256" key="1">
    <source>
        <dbReference type="PROSITE-ProRule" id="PRU01360"/>
    </source>
</evidence>
<name>A0ABR7YL37_9SPHI</name>
<organism evidence="3 4">
    <name type="scientific">Sphingobacterium micropteri</name>
    <dbReference type="NCBI Taxonomy" id="2763501"/>
    <lineage>
        <taxon>Bacteria</taxon>
        <taxon>Pseudomonadati</taxon>
        <taxon>Bacteroidota</taxon>
        <taxon>Sphingobacteriia</taxon>
        <taxon>Sphingobacteriales</taxon>
        <taxon>Sphingobacteriaceae</taxon>
        <taxon>Sphingobacterium</taxon>
    </lineage>
</organism>
<comment type="caution">
    <text evidence="3">The sequence shown here is derived from an EMBL/GenBank/DDBJ whole genome shotgun (WGS) entry which is preliminary data.</text>
</comment>
<dbReference type="InterPro" id="IPR008969">
    <property type="entry name" value="CarboxyPept-like_regulatory"/>
</dbReference>
<dbReference type="InterPro" id="IPR039426">
    <property type="entry name" value="TonB-dep_rcpt-like"/>
</dbReference>
<dbReference type="Pfam" id="PF13715">
    <property type="entry name" value="CarbopepD_reg_2"/>
    <property type="match status" value="1"/>
</dbReference>
<comment type="similarity">
    <text evidence="1">Belongs to the TonB-dependent receptor family.</text>
</comment>
<keyword evidence="1" id="KW-0812">Transmembrane</keyword>